<sequence length="113" mass="12642">MKYYGFNALTGRGITDIEHVRQSVRDILITPVGSRIARRTYGSLLFRLTDQPDNKAVRLQLMSACYSALLRWEPRIQIQQLTISSPQPGSIVIDLSGVYAGTGQPFSFSVPLR</sequence>
<proteinExistence type="predicted"/>
<reference evidence="2 3" key="1">
    <citation type="submission" date="2015-02" db="EMBL/GenBank/DDBJ databases">
        <title>Whole genome shotgun sequencing of cultured foodborne pathogen.</title>
        <authorList>
            <person name="Timme R."/>
            <person name="Allard M.W."/>
            <person name="Strain E."/>
            <person name="Evans P.S."/>
            <person name="Brown E."/>
        </authorList>
    </citation>
    <scope>NUCLEOTIDE SEQUENCE [LARGE SCALE GENOMIC DNA]</scope>
    <source>
        <strain evidence="2 3">GCSL-TSO-24</strain>
    </source>
</reference>
<dbReference type="InterPro" id="IPR007048">
    <property type="entry name" value="IraD/Gp25-like"/>
</dbReference>
<evidence type="ECO:0000259" key="1">
    <source>
        <dbReference type="Pfam" id="PF04965"/>
    </source>
</evidence>
<dbReference type="Proteomes" id="UP000032582">
    <property type="component" value="Unassembled WGS sequence"/>
</dbReference>
<dbReference type="AlphaFoldDB" id="A0A0D8L181"/>
<feature type="domain" description="IraD/Gp25-like" evidence="1">
    <location>
        <begin position="18"/>
        <end position="98"/>
    </location>
</feature>
<evidence type="ECO:0000313" key="2">
    <source>
        <dbReference type="EMBL" id="KJF75685.1"/>
    </source>
</evidence>
<dbReference type="SUPFAM" id="SSF160719">
    <property type="entry name" value="gpW/gp25-like"/>
    <property type="match status" value="1"/>
</dbReference>
<gene>
    <name evidence="2" type="ORF">UA45_22330</name>
</gene>
<evidence type="ECO:0000313" key="3">
    <source>
        <dbReference type="Proteomes" id="UP000032582"/>
    </source>
</evidence>
<comment type="caution">
    <text evidence="2">The sequence shown here is derived from an EMBL/GenBank/DDBJ whole genome shotgun (WGS) entry which is preliminary data.</text>
</comment>
<dbReference type="Gene3D" id="3.10.450.40">
    <property type="match status" value="1"/>
</dbReference>
<dbReference type="PATRIC" id="fig|582.24.peg.7104"/>
<protein>
    <submittedName>
        <fullName evidence="2">Baseplate assembly protein</fullName>
    </submittedName>
</protein>
<accession>A0A0D8L181</accession>
<dbReference type="EMBL" id="JZSH01000576">
    <property type="protein sequence ID" value="KJF75685.1"/>
    <property type="molecule type" value="Genomic_DNA"/>
</dbReference>
<organism evidence="2 3">
    <name type="scientific">Morganella morganii</name>
    <name type="common">Proteus morganii</name>
    <dbReference type="NCBI Taxonomy" id="582"/>
    <lineage>
        <taxon>Bacteria</taxon>
        <taxon>Pseudomonadati</taxon>
        <taxon>Pseudomonadota</taxon>
        <taxon>Gammaproteobacteria</taxon>
        <taxon>Enterobacterales</taxon>
        <taxon>Morganellaceae</taxon>
        <taxon>Morganella</taxon>
    </lineage>
</organism>
<dbReference type="Pfam" id="PF04965">
    <property type="entry name" value="GPW_gp25"/>
    <property type="match status" value="1"/>
</dbReference>
<name>A0A0D8L181_MORMO</name>